<feature type="transmembrane region" description="Helical" evidence="8">
    <location>
        <begin position="372"/>
        <end position="394"/>
    </location>
</feature>
<comment type="subcellular location">
    <subcellularLocation>
        <location evidence="1">Cell inner membrane</location>
        <topology evidence="1">Multi-pass membrane protein</topology>
    </subcellularLocation>
</comment>
<feature type="transmembrane region" description="Helical" evidence="8">
    <location>
        <begin position="178"/>
        <end position="198"/>
    </location>
</feature>
<dbReference type="Proteomes" id="UP001596989">
    <property type="component" value="Unassembled WGS sequence"/>
</dbReference>
<dbReference type="InterPro" id="IPR026032">
    <property type="entry name" value="HcaT-like"/>
</dbReference>
<evidence type="ECO:0000259" key="9">
    <source>
        <dbReference type="Pfam" id="PF12832"/>
    </source>
</evidence>
<evidence type="ECO:0000256" key="8">
    <source>
        <dbReference type="SAM" id="Phobius"/>
    </source>
</evidence>
<keyword evidence="5 8" id="KW-0812">Transmembrane</keyword>
<proteinExistence type="predicted"/>
<keyword evidence="3" id="KW-1003">Cell membrane</keyword>
<evidence type="ECO:0000313" key="10">
    <source>
        <dbReference type="EMBL" id="MFD0958569.1"/>
    </source>
</evidence>
<dbReference type="Gene3D" id="1.20.1250.20">
    <property type="entry name" value="MFS general substrate transporter like domains"/>
    <property type="match status" value="2"/>
</dbReference>
<feature type="transmembrane region" description="Helical" evidence="8">
    <location>
        <begin position="256"/>
        <end position="275"/>
    </location>
</feature>
<feature type="transmembrane region" description="Helical" evidence="8">
    <location>
        <begin position="87"/>
        <end position="105"/>
    </location>
</feature>
<organism evidence="10 11">
    <name type="scientific">Paenibacillus chungangensis</name>
    <dbReference type="NCBI Taxonomy" id="696535"/>
    <lineage>
        <taxon>Bacteria</taxon>
        <taxon>Bacillati</taxon>
        <taxon>Bacillota</taxon>
        <taxon>Bacilli</taxon>
        <taxon>Bacillales</taxon>
        <taxon>Paenibacillaceae</taxon>
        <taxon>Paenibacillus</taxon>
    </lineage>
</organism>
<dbReference type="PIRSF" id="PIRSF004925">
    <property type="entry name" value="HcaT"/>
    <property type="match status" value="1"/>
</dbReference>
<feature type="domain" description="Major facilitator superfamily associated" evidence="9">
    <location>
        <begin position="27"/>
        <end position="376"/>
    </location>
</feature>
<dbReference type="InterPro" id="IPR024989">
    <property type="entry name" value="MFS_assoc_dom"/>
</dbReference>
<dbReference type="PANTHER" id="PTHR23522:SF10">
    <property type="entry name" value="3-PHENYLPROPIONIC ACID TRANSPORTER-RELATED"/>
    <property type="match status" value="1"/>
</dbReference>
<dbReference type="RefSeq" id="WP_377562360.1">
    <property type="nucleotide sequence ID" value="NZ_JBHTJZ010000005.1"/>
</dbReference>
<evidence type="ECO:0000256" key="5">
    <source>
        <dbReference type="ARBA" id="ARBA00022692"/>
    </source>
</evidence>
<evidence type="ECO:0000256" key="4">
    <source>
        <dbReference type="ARBA" id="ARBA00022519"/>
    </source>
</evidence>
<keyword evidence="7 8" id="KW-0472">Membrane</keyword>
<keyword evidence="2" id="KW-0813">Transport</keyword>
<feature type="transmembrane region" description="Helical" evidence="8">
    <location>
        <begin position="219"/>
        <end position="236"/>
    </location>
</feature>
<feature type="transmembrane region" description="Helical" evidence="8">
    <location>
        <begin position="282"/>
        <end position="300"/>
    </location>
</feature>
<evidence type="ECO:0000256" key="1">
    <source>
        <dbReference type="ARBA" id="ARBA00004429"/>
    </source>
</evidence>
<dbReference type="EMBL" id="JBHTJZ010000005">
    <property type="protein sequence ID" value="MFD0958569.1"/>
    <property type="molecule type" value="Genomic_DNA"/>
</dbReference>
<feature type="transmembrane region" description="Helical" evidence="8">
    <location>
        <begin position="306"/>
        <end position="323"/>
    </location>
</feature>
<feature type="transmembrane region" description="Helical" evidence="8">
    <location>
        <begin position="30"/>
        <end position="49"/>
    </location>
</feature>
<dbReference type="SUPFAM" id="SSF103473">
    <property type="entry name" value="MFS general substrate transporter"/>
    <property type="match status" value="1"/>
</dbReference>
<sequence>MKGINAVAAQERTGDLSATAKRETAALRSFSFLTFATQALVVSFIPLYFLDMGFTEGQIGIIYSTGPFISIFANILMGFASDKYRTIRKLLLLLLLGQLVMIGLLLPVSQFAIVCVMMTAFYFFQTPILPLSDSMILLSSKHTGTPYALVRIFGSLGFACCAYTFGLLLKQIGTEWTLALTAGTISLSFIATLLLKDYQESAVRFQFSGFFKLLRERRVLFFFLLILLVSVSHRMYESFLAVTMRQLGASDSLVGLAWLVSAVSEIPILFLLGKYGHKLRELPLLVFASLMYALRLWLIGRIEEPAWIIAVQTMHSITFGVYFSSALRYISHLIPDEYRSSGQAVYAVVWIGLAGLASGVLGGFLYEQFGRAVFYQTGTAIGLAAAAGFLVYHFRSRGV</sequence>
<feature type="transmembrane region" description="Helical" evidence="8">
    <location>
        <begin position="344"/>
        <end position="366"/>
    </location>
</feature>
<name>A0ABW3HM25_9BACL</name>
<keyword evidence="4" id="KW-0997">Cell inner membrane</keyword>
<accession>A0ABW3HM25</accession>
<dbReference type="Pfam" id="PF12832">
    <property type="entry name" value="MFS_1_like"/>
    <property type="match status" value="1"/>
</dbReference>
<keyword evidence="6 8" id="KW-1133">Transmembrane helix</keyword>
<evidence type="ECO:0000256" key="3">
    <source>
        <dbReference type="ARBA" id="ARBA00022475"/>
    </source>
</evidence>
<evidence type="ECO:0000256" key="6">
    <source>
        <dbReference type="ARBA" id="ARBA00022989"/>
    </source>
</evidence>
<keyword evidence="11" id="KW-1185">Reference proteome</keyword>
<dbReference type="InterPro" id="IPR036259">
    <property type="entry name" value="MFS_trans_sf"/>
</dbReference>
<evidence type="ECO:0000313" key="11">
    <source>
        <dbReference type="Proteomes" id="UP001596989"/>
    </source>
</evidence>
<evidence type="ECO:0000256" key="2">
    <source>
        <dbReference type="ARBA" id="ARBA00022448"/>
    </source>
</evidence>
<protein>
    <submittedName>
        <fullName evidence="10">MFS transporter</fullName>
    </submittedName>
</protein>
<reference evidence="11" key="1">
    <citation type="journal article" date="2019" name="Int. J. Syst. Evol. Microbiol.">
        <title>The Global Catalogue of Microorganisms (GCM) 10K type strain sequencing project: providing services to taxonomists for standard genome sequencing and annotation.</title>
        <authorList>
            <consortium name="The Broad Institute Genomics Platform"/>
            <consortium name="The Broad Institute Genome Sequencing Center for Infectious Disease"/>
            <person name="Wu L."/>
            <person name="Ma J."/>
        </authorList>
    </citation>
    <scope>NUCLEOTIDE SEQUENCE [LARGE SCALE GENOMIC DNA]</scope>
    <source>
        <strain evidence="11">CCUG 59129</strain>
    </source>
</reference>
<feature type="transmembrane region" description="Helical" evidence="8">
    <location>
        <begin position="61"/>
        <end position="80"/>
    </location>
</feature>
<feature type="transmembrane region" description="Helical" evidence="8">
    <location>
        <begin position="152"/>
        <end position="172"/>
    </location>
</feature>
<evidence type="ECO:0000256" key="7">
    <source>
        <dbReference type="ARBA" id="ARBA00023136"/>
    </source>
</evidence>
<comment type="caution">
    <text evidence="10">The sequence shown here is derived from an EMBL/GenBank/DDBJ whole genome shotgun (WGS) entry which is preliminary data.</text>
</comment>
<gene>
    <name evidence="10" type="ORF">ACFQ2I_04125</name>
</gene>
<dbReference type="PANTHER" id="PTHR23522">
    <property type="entry name" value="BLL5896 PROTEIN"/>
    <property type="match status" value="1"/>
</dbReference>